<dbReference type="InterPro" id="IPR041010">
    <property type="entry name" value="Znf-ACC"/>
</dbReference>
<feature type="binding site" evidence="13">
    <location>
        <position position="51"/>
    </location>
    <ligand>
        <name>Zn(2+)</name>
        <dbReference type="ChEBI" id="CHEBI:29105"/>
    </ligand>
</feature>
<dbReference type="UniPathway" id="UPA00655">
    <property type="reaction ID" value="UER00711"/>
</dbReference>
<evidence type="ECO:0000256" key="12">
    <source>
        <dbReference type="ARBA" id="ARBA00025280"/>
    </source>
</evidence>
<keyword evidence="6 13" id="KW-0863">Zinc-finger</keyword>
<evidence type="ECO:0000256" key="1">
    <source>
        <dbReference type="ARBA" id="ARBA00004496"/>
    </source>
</evidence>
<dbReference type="GO" id="GO:0016743">
    <property type="term" value="F:carboxyl- or carbamoyltransferase activity"/>
    <property type="evidence" value="ECO:0007669"/>
    <property type="project" value="UniProtKB-UniRule"/>
</dbReference>
<dbReference type="GO" id="GO:0003989">
    <property type="term" value="F:acetyl-CoA carboxylase activity"/>
    <property type="evidence" value="ECO:0007669"/>
    <property type="project" value="InterPro"/>
</dbReference>
<evidence type="ECO:0000256" key="2">
    <source>
        <dbReference type="ARBA" id="ARBA00022516"/>
    </source>
</evidence>
<dbReference type="Pfam" id="PF01039">
    <property type="entry name" value="Carboxyl_trans"/>
    <property type="match status" value="1"/>
</dbReference>
<comment type="subunit">
    <text evidence="13">Acetyl-CoA carboxylase is a heterohexamer composed of biotin carboxyl carrier protein (AccB), biotin carboxylase (AccC) and two subunits each of ACCase subunit alpha (AccA) and ACCase subunit beta (AccD).</text>
</comment>
<dbReference type="GO" id="GO:0009329">
    <property type="term" value="C:acetate CoA-transferase complex"/>
    <property type="evidence" value="ECO:0007669"/>
    <property type="project" value="TreeGrafter"/>
</dbReference>
<evidence type="ECO:0000256" key="6">
    <source>
        <dbReference type="ARBA" id="ARBA00022771"/>
    </source>
</evidence>
<dbReference type="InterPro" id="IPR011762">
    <property type="entry name" value="COA_CT_N"/>
</dbReference>
<protein>
    <recommendedName>
        <fullName evidence="13">Acetyl-coenzyme A carboxylase carboxyl transferase subunit beta</fullName>
        <shortName evidence="13">ACCase subunit beta</shortName>
        <shortName evidence="13">Acetyl-CoA carboxylase carboxyltransferase subunit beta</shortName>
        <ecNumber evidence="13">2.1.3.15</ecNumber>
    </recommendedName>
</protein>
<dbReference type="HAMAP" id="MF_01395">
    <property type="entry name" value="AcetylCoA_CT_beta"/>
    <property type="match status" value="1"/>
</dbReference>
<evidence type="ECO:0000256" key="11">
    <source>
        <dbReference type="ARBA" id="ARBA00023160"/>
    </source>
</evidence>
<dbReference type="InterPro" id="IPR029045">
    <property type="entry name" value="ClpP/crotonase-like_dom_sf"/>
</dbReference>
<dbReference type="NCBIfam" id="TIGR00515">
    <property type="entry name" value="accD"/>
    <property type="match status" value="1"/>
</dbReference>
<evidence type="ECO:0000256" key="7">
    <source>
        <dbReference type="ARBA" id="ARBA00022832"/>
    </source>
</evidence>
<feature type="region of interest" description="Disordered" evidence="14">
    <location>
        <begin position="289"/>
        <end position="314"/>
    </location>
</feature>
<keyword evidence="5 13" id="KW-0547">Nucleotide-binding</keyword>
<evidence type="ECO:0000256" key="9">
    <source>
        <dbReference type="ARBA" id="ARBA00022840"/>
    </source>
</evidence>
<sequence>MNWITNYVRPRINSIFSRREVPENLWRKCDECGTMLFHRELSDNLNVCNNCGHHMHISPRDRFTALFDGGVFTEVAVPEPLADPLKFKDQKKYPDRMKAAQKKAGEKEAMLVAAGEIGRTPIVAAAQDFSFMGGSMGMYVGNAIIAAAEEAVKLGRPLILFSAAGGARMQEGILSLMQMPRTTVAVQMLKEAGLPYIVVLTHPTTGGVTASYAMLGDVHISEPNALICFAGPRVIEQTIREKLPEGFQRAEYLLDHGMLDRVTSRTEMRNELITITRMLMGLPPQIVGDLPAPDGEADAANGGNDAAPAPSAKG</sequence>
<dbReference type="PANTHER" id="PTHR42995:SF5">
    <property type="entry name" value="ACETYL-COENZYME A CARBOXYLASE CARBOXYL TRANSFERASE SUBUNIT BETA, CHLOROPLASTIC"/>
    <property type="match status" value="1"/>
</dbReference>
<feature type="zinc finger region" description="C4-type" evidence="13">
    <location>
        <begin position="29"/>
        <end position="51"/>
    </location>
</feature>
<comment type="subcellular location">
    <subcellularLocation>
        <location evidence="1 13">Cytoplasm</location>
    </subcellularLocation>
</comment>
<feature type="binding site" evidence="13">
    <location>
        <position position="32"/>
    </location>
    <ligand>
        <name>Zn(2+)</name>
        <dbReference type="ChEBI" id="CHEBI:29105"/>
    </ligand>
</feature>
<feature type="binding site" evidence="13">
    <location>
        <position position="48"/>
    </location>
    <ligand>
        <name>Zn(2+)</name>
        <dbReference type="ChEBI" id="CHEBI:29105"/>
    </ligand>
</feature>
<evidence type="ECO:0000256" key="8">
    <source>
        <dbReference type="ARBA" id="ARBA00022833"/>
    </source>
</evidence>
<dbReference type="PANTHER" id="PTHR42995">
    <property type="entry name" value="ACETYL-COENZYME A CARBOXYLASE CARBOXYL TRANSFERASE SUBUNIT BETA, CHLOROPLASTIC"/>
    <property type="match status" value="1"/>
</dbReference>
<keyword evidence="3 13" id="KW-0808">Transferase</keyword>
<dbReference type="GO" id="GO:0008270">
    <property type="term" value="F:zinc ion binding"/>
    <property type="evidence" value="ECO:0007669"/>
    <property type="project" value="UniProtKB-UniRule"/>
</dbReference>
<comment type="catalytic activity">
    <reaction evidence="13">
        <text>N(6)-carboxybiotinyl-L-lysyl-[protein] + acetyl-CoA = N(6)-biotinyl-L-lysyl-[protein] + malonyl-CoA</text>
        <dbReference type="Rhea" id="RHEA:54728"/>
        <dbReference type="Rhea" id="RHEA-COMP:10505"/>
        <dbReference type="Rhea" id="RHEA-COMP:10506"/>
        <dbReference type="ChEBI" id="CHEBI:57288"/>
        <dbReference type="ChEBI" id="CHEBI:57384"/>
        <dbReference type="ChEBI" id="CHEBI:83144"/>
        <dbReference type="ChEBI" id="CHEBI:83145"/>
        <dbReference type="EC" id="2.1.3.15"/>
    </reaction>
</comment>
<comment type="similarity">
    <text evidence="13">Belongs to the AccD/PCCB family.</text>
</comment>
<evidence type="ECO:0000313" key="16">
    <source>
        <dbReference type="EMBL" id="CRL12215.1"/>
    </source>
</evidence>
<keyword evidence="2 13" id="KW-0444">Lipid biosynthesis</keyword>
<dbReference type="STRING" id="481446.NIT7645_01810"/>
<dbReference type="Gene3D" id="3.90.226.10">
    <property type="entry name" value="2-enoyl-CoA Hydratase, Chain A, domain 1"/>
    <property type="match status" value="1"/>
</dbReference>
<accession>A0A0H5DJ02</accession>
<dbReference type="PROSITE" id="PS50980">
    <property type="entry name" value="COA_CT_NTER"/>
    <property type="match status" value="1"/>
</dbReference>
<keyword evidence="17" id="KW-1185">Reference proteome</keyword>
<evidence type="ECO:0000256" key="13">
    <source>
        <dbReference type="HAMAP-Rule" id="MF_01395"/>
    </source>
</evidence>
<keyword evidence="8 13" id="KW-0862">Zinc</keyword>
<dbReference type="GO" id="GO:0005524">
    <property type="term" value="F:ATP binding"/>
    <property type="evidence" value="ECO:0007669"/>
    <property type="project" value="UniProtKB-KW"/>
</dbReference>
<reference evidence="17" key="1">
    <citation type="submission" date="2015-05" db="EMBL/GenBank/DDBJ databases">
        <authorList>
            <person name="Rodrigo-Torres Lidia"/>
            <person name="Arahal R.David."/>
        </authorList>
    </citation>
    <scope>NUCLEOTIDE SEQUENCE [LARGE SCALE GENOMIC DNA]</scope>
    <source>
        <strain evidence="17">CECT 7321</strain>
    </source>
</reference>
<evidence type="ECO:0000256" key="5">
    <source>
        <dbReference type="ARBA" id="ARBA00022741"/>
    </source>
</evidence>
<evidence type="ECO:0000256" key="3">
    <source>
        <dbReference type="ARBA" id="ARBA00022679"/>
    </source>
</evidence>
<name>A0A0H5DJ02_9RHOB</name>
<feature type="compositionally biased region" description="Low complexity" evidence="14">
    <location>
        <begin position="291"/>
        <end position="314"/>
    </location>
</feature>
<keyword evidence="7 13" id="KW-0276">Fatty acid metabolism</keyword>
<organism evidence="16 17">
    <name type="scientific">Phaeobacter italicus</name>
    <dbReference type="NCBI Taxonomy" id="481446"/>
    <lineage>
        <taxon>Bacteria</taxon>
        <taxon>Pseudomonadati</taxon>
        <taxon>Pseudomonadota</taxon>
        <taxon>Alphaproteobacteria</taxon>
        <taxon>Rhodobacterales</taxon>
        <taxon>Roseobacteraceae</taxon>
        <taxon>Phaeobacter</taxon>
    </lineage>
</organism>
<dbReference type="Proteomes" id="UP000043764">
    <property type="component" value="Unassembled WGS sequence"/>
</dbReference>
<dbReference type="EMBL" id="CVRL01000039">
    <property type="protein sequence ID" value="CRL12215.1"/>
    <property type="molecule type" value="Genomic_DNA"/>
</dbReference>
<dbReference type="PRINTS" id="PR01070">
    <property type="entry name" value="ACCCTRFRASEB"/>
</dbReference>
<evidence type="ECO:0000256" key="10">
    <source>
        <dbReference type="ARBA" id="ARBA00023098"/>
    </source>
</evidence>
<feature type="domain" description="CoA carboxyltransferase N-terminal" evidence="15">
    <location>
        <begin position="25"/>
        <end position="294"/>
    </location>
</feature>
<dbReference type="InterPro" id="IPR034733">
    <property type="entry name" value="AcCoA_carboxyl_beta"/>
</dbReference>
<keyword evidence="11 13" id="KW-0275">Fatty acid biosynthesis</keyword>
<keyword evidence="16" id="KW-0436">Ligase</keyword>
<gene>
    <name evidence="13 16" type="primary">accD</name>
    <name evidence="16" type="ORF">NIT7321_03087</name>
</gene>
<dbReference type="GO" id="GO:0006633">
    <property type="term" value="P:fatty acid biosynthetic process"/>
    <property type="evidence" value="ECO:0007669"/>
    <property type="project" value="UniProtKB-KW"/>
</dbReference>
<comment type="cofactor">
    <cofactor evidence="13">
        <name>Zn(2+)</name>
        <dbReference type="ChEBI" id="CHEBI:29105"/>
    </cofactor>
    <text evidence="13">Binds 1 zinc ion per subunit.</text>
</comment>
<dbReference type="Pfam" id="PF17848">
    <property type="entry name" value="Zn_ribbon_ACC"/>
    <property type="match status" value="1"/>
</dbReference>
<dbReference type="AlphaFoldDB" id="A0A0H5DJ02"/>
<evidence type="ECO:0000313" key="17">
    <source>
        <dbReference type="Proteomes" id="UP000043764"/>
    </source>
</evidence>
<keyword evidence="4 13" id="KW-0479">Metal-binding</keyword>
<comment type="function">
    <text evidence="12 13">Component of the acetyl coenzyme A carboxylase (ACC) complex. Biotin carboxylase (BC) catalyzes the carboxylation of biotin on its carrier protein (BCCP) and then the CO(2) group is transferred by the transcarboxylase to acetyl-CoA to form malonyl-CoA.</text>
</comment>
<evidence type="ECO:0000259" key="15">
    <source>
        <dbReference type="PROSITE" id="PS50980"/>
    </source>
</evidence>
<keyword evidence="9 13" id="KW-0067">ATP-binding</keyword>
<feature type="binding site" evidence="13">
    <location>
        <position position="29"/>
    </location>
    <ligand>
        <name>Zn(2+)</name>
        <dbReference type="ChEBI" id="CHEBI:29105"/>
    </ligand>
</feature>
<evidence type="ECO:0000256" key="14">
    <source>
        <dbReference type="SAM" id="MobiDB-lite"/>
    </source>
</evidence>
<evidence type="ECO:0000256" key="4">
    <source>
        <dbReference type="ARBA" id="ARBA00022723"/>
    </source>
</evidence>
<comment type="pathway">
    <text evidence="13">Lipid metabolism; malonyl-CoA biosynthesis; malonyl-CoA from acetyl-CoA: step 1/1.</text>
</comment>
<dbReference type="SUPFAM" id="SSF52096">
    <property type="entry name" value="ClpP/crotonase"/>
    <property type="match status" value="1"/>
</dbReference>
<dbReference type="GO" id="GO:2001295">
    <property type="term" value="P:malonyl-CoA biosynthetic process"/>
    <property type="evidence" value="ECO:0007669"/>
    <property type="project" value="UniProtKB-UniRule"/>
</dbReference>
<dbReference type="InterPro" id="IPR000438">
    <property type="entry name" value="Acetyl_CoA_COase_Trfase_b_su"/>
</dbReference>
<dbReference type="EC" id="2.1.3.15" evidence="13"/>
<keyword evidence="10 13" id="KW-0443">Lipid metabolism</keyword>
<proteinExistence type="inferred from homology"/>
<dbReference type="RefSeq" id="WP_050674004.1">
    <property type="nucleotide sequence ID" value="NZ_CVRL01000039.1"/>
</dbReference>
<keyword evidence="13" id="KW-0963">Cytoplasm</keyword>